<dbReference type="Pfam" id="PF05929">
    <property type="entry name" value="Phage_GPO"/>
    <property type="match status" value="1"/>
</dbReference>
<dbReference type="Proteomes" id="UP000004853">
    <property type="component" value="Unassembled WGS sequence"/>
</dbReference>
<dbReference type="HOGENOM" id="CLU_066846_1_0_4"/>
<dbReference type="EMBL" id="AFRQ01000027">
    <property type="protein sequence ID" value="EGP47921.1"/>
    <property type="molecule type" value="Genomic_DNA"/>
</dbReference>
<organism evidence="2 3">
    <name type="scientific">Achromobacter insuavis AXX-A</name>
    <dbReference type="NCBI Taxonomy" id="1003200"/>
    <lineage>
        <taxon>Bacteria</taxon>
        <taxon>Pseudomonadati</taxon>
        <taxon>Pseudomonadota</taxon>
        <taxon>Betaproteobacteria</taxon>
        <taxon>Burkholderiales</taxon>
        <taxon>Alcaligenaceae</taxon>
        <taxon>Achromobacter</taxon>
    </lineage>
</organism>
<proteinExistence type="predicted"/>
<protein>
    <submittedName>
        <fullName evidence="2">Capsid scaffolding protein</fullName>
    </submittedName>
</protein>
<evidence type="ECO:0000256" key="1">
    <source>
        <dbReference type="SAM" id="MobiDB-lite"/>
    </source>
</evidence>
<sequence length="286" mass="30801">MKKDRWFTVATEGQTTDGRNIQRTWLEEIAETYNREKYGARIWMEHIRGVVPESPFCAYGDVLAVRTEENDEGKLTLQAQLDPTPALVSMTKGRQKIYTSIEIQEDFAGTGKCGLVGLGVTDSPASLGTSILEFAAKNPASNPLAGRKQSPENLFSSLLETPMNFDDEAKPDDDAAGAMQALGAFFRALLPGQAPKPIPPAPSFSQAMDVTAALQAFNTLEAAIKKTTGDLAAAVTKVTTEMEEFKKNAATAKELADLRAQLDKTPGNFSQRPPAAGGDGRVKTDC</sequence>
<reference evidence="2 3" key="1">
    <citation type="submission" date="2011-06" db="EMBL/GenBank/DDBJ databases">
        <authorList>
            <person name="Bador J."/>
            <person name="Amoureux L."/>
            <person name="Neuwirth C."/>
        </authorList>
    </citation>
    <scope>NUCLEOTIDE SEQUENCE [LARGE SCALE GENOMIC DNA]</scope>
    <source>
        <strain evidence="2 3">AXX-A</strain>
    </source>
</reference>
<feature type="region of interest" description="Disordered" evidence="1">
    <location>
        <begin position="262"/>
        <end position="286"/>
    </location>
</feature>
<evidence type="ECO:0000313" key="2">
    <source>
        <dbReference type="EMBL" id="EGP47921.1"/>
    </source>
</evidence>
<dbReference type="RefSeq" id="WP_006390734.1">
    <property type="nucleotide sequence ID" value="NZ_GL982453.1"/>
</dbReference>
<comment type="caution">
    <text evidence="2">The sequence shown here is derived from an EMBL/GenBank/DDBJ whole genome shotgun (WGS) entry which is preliminary data.</text>
</comment>
<dbReference type="PATRIC" id="fig|1003200.3.peg.657"/>
<dbReference type="OrthoDB" id="5625143at2"/>
<dbReference type="eggNOG" id="ENOG502ZBY8">
    <property type="taxonomic scope" value="Bacteria"/>
</dbReference>
<accession>F7SVJ0</accession>
<dbReference type="AlphaFoldDB" id="F7SVJ0"/>
<name>F7SVJ0_9BURK</name>
<dbReference type="InterPro" id="IPR009228">
    <property type="entry name" value="Capsid_scaffold_GpO"/>
</dbReference>
<gene>
    <name evidence="2" type="ORF">AXXA_03424</name>
</gene>
<evidence type="ECO:0000313" key="3">
    <source>
        <dbReference type="Proteomes" id="UP000004853"/>
    </source>
</evidence>